<evidence type="ECO:0008006" key="3">
    <source>
        <dbReference type="Google" id="ProtNLM"/>
    </source>
</evidence>
<dbReference type="EMBL" id="MCRM02000004">
    <property type="protein sequence ID" value="PNV75994.1"/>
    <property type="molecule type" value="Genomic_DNA"/>
</dbReference>
<dbReference type="Proteomes" id="UP000094669">
    <property type="component" value="Unassembled WGS sequence"/>
</dbReference>
<sequence>MENRTSRFSRKTFLRFGLAGSAALFLGGTFCIFKSSTRYLPKALFFSTDELNTMGALAEAILPQGSNVPTYKQAEVLERLDEEFYFVDPFLSEDFKSLILVIEYLPILHGKFSRFSRMSLDSRRSFLNSLTDTSSDLVRAVWANLRMPIFLVYYGHPSTFHLISYEGPFGSPPEKLSESRIYYKKMIGGVDVG</sequence>
<evidence type="ECO:0000313" key="1">
    <source>
        <dbReference type="EMBL" id="PNV75994.1"/>
    </source>
</evidence>
<comment type="caution">
    <text evidence="1">The sequence shown here is derived from an EMBL/GenBank/DDBJ whole genome shotgun (WGS) entry which is preliminary data.</text>
</comment>
<organism evidence="1 2">
    <name type="scientific">Leptospira inadai serovar Lyme</name>
    <dbReference type="NCBI Taxonomy" id="293084"/>
    <lineage>
        <taxon>Bacteria</taxon>
        <taxon>Pseudomonadati</taxon>
        <taxon>Spirochaetota</taxon>
        <taxon>Spirochaetia</taxon>
        <taxon>Leptospirales</taxon>
        <taxon>Leptospiraceae</taxon>
        <taxon>Leptospira</taxon>
    </lineage>
</organism>
<protein>
    <recommendedName>
        <fullName evidence="3">Gluconate 2-dehydrogenase subunit 3 family protein</fullName>
    </recommendedName>
</protein>
<gene>
    <name evidence="1" type="ORF">BES34_005670</name>
</gene>
<accession>A0ABX4YLH7</accession>
<dbReference type="RefSeq" id="WP_010416942.1">
    <property type="nucleotide sequence ID" value="NZ_MCRM02000004.1"/>
</dbReference>
<proteinExistence type="predicted"/>
<evidence type="ECO:0000313" key="2">
    <source>
        <dbReference type="Proteomes" id="UP000094669"/>
    </source>
</evidence>
<name>A0ABX4YLH7_9LEPT</name>
<reference evidence="1" key="1">
    <citation type="submission" date="2018-01" db="EMBL/GenBank/DDBJ databases">
        <title>Genomic characterization of Leptospira inadai serogroup Lyme isolated from captured rat in Brazil and comparative analysis with human reference strain.</title>
        <authorList>
            <person name="Moreno L.Z."/>
            <person name="Loureiro A.P."/>
            <person name="Miraglia F."/>
            <person name="Kremer F.S."/>
            <person name="Eslabao M.R."/>
            <person name="Dellagostin O.A."/>
            <person name="Lilenbaum W."/>
            <person name="Moreno A.M."/>
        </authorList>
    </citation>
    <scope>NUCLEOTIDE SEQUENCE [LARGE SCALE GENOMIC DNA]</scope>
    <source>
        <strain evidence="1">M34/99</strain>
    </source>
</reference>
<keyword evidence="2" id="KW-1185">Reference proteome</keyword>